<dbReference type="InterPro" id="IPR020095">
    <property type="entry name" value="PsdUridine_synth_TruA_C"/>
</dbReference>
<dbReference type="EMBL" id="JACGQI010000015">
    <property type="protein sequence ID" value="MBF2230572.1"/>
    <property type="molecule type" value="Genomic_DNA"/>
</dbReference>
<evidence type="ECO:0000313" key="9">
    <source>
        <dbReference type="EMBL" id="MBF2230572.1"/>
    </source>
</evidence>
<dbReference type="SUPFAM" id="SSF55120">
    <property type="entry name" value="Pseudouridine synthase"/>
    <property type="match status" value="1"/>
</dbReference>
<reference evidence="9" key="1">
    <citation type="submission" date="2020-08" db="EMBL/GenBank/DDBJ databases">
        <title>Changes in the skin microbiome associated with squamous cell carcinoma in transplant recipients.</title>
        <authorList>
            <person name="Zaugg J."/>
            <person name="Krueger A."/>
            <person name="Lachner N."/>
        </authorList>
    </citation>
    <scope>NUCLEOTIDE SEQUENCE</scope>
    <source>
        <strain evidence="9">R5988</strain>
    </source>
</reference>
<dbReference type="InterPro" id="IPR001406">
    <property type="entry name" value="PsdUridine_synth_TruA"/>
</dbReference>
<comment type="catalytic activity">
    <reaction evidence="4 7">
        <text>uridine(38/39/40) in tRNA = pseudouridine(38/39/40) in tRNA</text>
        <dbReference type="Rhea" id="RHEA:22376"/>
        <dbReference type="Rhea" id="RHEA-COMP:10085"/>
        <dbReference type="Rhea" id="RHEA-COMP:10087"/>
        <dbReference type="ChEBI" id="CHEBI:65314"/>
        <dbReference type="ChEBI" id="CHEBI:65315"/>
        <dbReference type="EC" id="5.4.99.12"/>
    </reaction>
</comment>
<sequence length="267" mass="31518">MRILVEIAYQGNQFLGFQIQQQGRTVQQQFEKILKRMHKHHVRIHPSSRTDRGVHAYQQFFHFDTELNIDNKQWQYAMNRALPDDIYVKNVRNVDEYFHCRYDCVGKRYRYKVYQGNHRNPFKSGTETFVNETLDYDKMNKAAQEFIGTHDFTGFCSQKTEVESKVRTLYQSEIVATKEGFDYVVTGSGFLYNMVRVLVAFLIEVGKGKREPNDVPKLLEDKNRNNVPLTAPPDGLYLEKIYLSPEELIQEYGKDVKIHYKKSLEKH</sequence>
<comment type="caution">
    <text evidence="4">Lacks conserved residue(s) required for the propagation of feature annotation.</text>
</comment>
<evidence type="ECO:0000313" key="10">
    <source>
        <dbReference type="Proteomes" id="UP000648077"/>
    </source>
</evidence>
<comment type="similarity">
    <text evidence="1 4 7">Belongs to the tRNA pseudouridine synthase TruA family.</text>
</comment>
<dbReference type="AlphaFoldDB" id="A0A2T4LKL0"/>
<feature type="binding site" evidence="4 6">
    <location>
        <position position="109"/>
    </location>
    <ligand>
        <name>substrate</name>
    </ligand>
</feature>
<evidence type="ECO:0000256" key="2">
    <source>
        <dbReference type="ARBA" id="ARBA00022694"/>
    </source>
</evidence>
<protein>
    <recommendedName>
        <fullName evidence="4">tRNA pseudouridine synthase A</fullName>
        <ecNumber evidence="4">5.4.99.12</ecNumber>
    </recommendedName>
    <alternativeName>
        <fullName evidence="4">tRNA pseudouridine(38-40) synthase</fullName>
    </alternativeName>
    <alternativeName>
        <fullName evidence="4">tRNA pseudouridylate synthase I</fullName>
    </alternativeName>
    <alternativeName>
        <fullName evidence="4">tRNA-uridine isomerase I</fullName>
    </alternativeName>
</protein>
<evidence type="ECO:0000256" key="5">
    <source>
        <dbReference type="PIRSR" id="PIRSR001430-1"/>
    </source>
</evidence>
<dbReference type="GeneID" id="50018104"/>
<comment type="subunit">
    <text evidence="4">Homodimer.</text>
</comment>
<dbReference type="Proteomes" id="UP000648077">
    <property type="component" value="Unassembled WGS sequence"/>
</dbReference>
<keyword evidence="3 4" id="KW-0413">Isomerase</keyword>
<feature type="domain" description="Pseudouridine synthase I TruA alpha/beta" evidence="8">
    <location>
        <begin position="8"/>
        <end position="103"/>
    </location>
</feature>
<dbReference type="PANTHER" id="PTHR11142">
    <property type="entry name" value="PSEUDOURIDYLATE SYNTHASE"/>
    <property type="match status" value="1"/>
</dbReference>
<dbReference type="PANTHER" id="PTHR11142:SF0">
    <property type="entry name" value="TRNA PSEUDOURIDINE SYNTHASE-LIKE 1"/>
    <property type="match status" value="1"/>
</dbReference>
<dbReference type="OrthoDB" id="9811823at2"/>
<dbReference type="InterPro" id="IPR020103">
    <property type="entry name" value="PsdUridine_synth_cat_dom_sf"/>
</dbReference>
<dbReference type="GO" id="GO:0160147">
    <property type="term" value="F:tRNA pseudouridine(38-40) synthase activity"/>
    <property type="evidence" value="ECO:0007669"/>
    <property type="project" value="UniProtKB-EC"/>
</dbReference>
<dbReference type="HAMAP" id="MF_00171">
    <property type="entry name" value="TruA"/>
    <property type="match status" value="1"/>
</dbReference>
<evidence type="ECO:0000256" key="1">
    <source>
        <dbReference type="ARBA" id="ARBA00009375"/>
    </source>
</evidence>
<dbReference type="InterPro" id="IPR020094">
    <property type="entry name" value="TruA/RsuA/RluB/E/F_N"/>
</dbReference>
<proteinExistence type="inferred from homology"/>
<evidence type="ECO:0000259" key="8">
    <source>
        <dbReference type="Pfam" id="PF01416"/>
    </source>
</evidence>
<dbReference type="GO" id="GO:0031119">
    <property type="term" value="P:tRNA pseudouridine synthesis"/>
    <property type="evidence" value="ECO:0007669"/>
    <property type="project" value="UniProtKB-UniRule"/>
</dbReference>
<evidence type="ECO:0000256" key="3">
    <source>
        <dbReference type="ARBA" id="ARBA00023235"/>
    </source>
</evidence>
<dbReference type="GO" id="GO:0003723">
    <property type="term" value="F:RNA binding"/>
    <property type="evidence" value="ECO:0007669"/>
    <property type="project" value="InterPro"/>
</dbReference>
<comment type="function">
    <text evidence="4">Formation of pseudouridine at positions 38, 39 and 40 in the anticodon stem and loop of transfer RNAs.</text>
</comment>
<dbReference type="NCBIfam" id="TIGR00071">
    <property type="entry name" value="hisT_truA"/>
    <property type="match status" value="1"/>
</dbReference>
<dbReference type="SMR" id="A0A2T4LKL0"/>
<comment type="caution">
    <text evidence="9">The sequence shown here is derived from an EMBL/GenBank/DDBJ whole genome shotgun (WGS) entry which is preliminary data.</text>
</comment>
<dbReference type="InterPro" id="IPR020097">
    <property type="entry name" value="PsdUridine_synth_TruA_a/b_dom"/>
</dbReference>
<dbReference type="CDD" id="cd02570">
    <property type="entry name" value="PseudoU_synth_EcTruA"/>
    <property type="match status" value="1"/>
</dbReference>
<dbReference type="FunFam" id="3.30.70.580:FF:000001">
    <property type="entry name" value="tRNA pseudouridine synthase A"/>
    <property type="match status" value="1"/>
</dbReference>
<evidence type="ECO:0000256" key="7">
    <source>
        <dbReference type="RuleBase" id="RU003792"/>
    </source>
</evidence>
<keyword evidence="2 4" id="KW-0819">tRNA processing</keyword>
<gene>
    <name evidence="4 9" type="primary">truA</name>
    <name evidence="9" type="ORF">H3963_09075</name>
</gene>
<name>A0A2T4LKL0_STAEP</name>
<dbReference type="Gene3D" id="3.30.70.660">
    <property type="entry name" value="Pseudouridine synthase I, catalytic domain, C-terminal subdomain"/>
    <property type="match status" value="1"/>
</dbReference>
<feature type="domain" description="Pseudouridine synthase I TruA alpha/beta" evidence="8">
    <location>
        <begin position="142"/>
        <end position="240"/>
    </location>
</feature>
<evidence type="ECO:0000256" key="6">
    <source>
        <dbReference type="PIRSR" id="PIRSR001430-2"/>
    </source>
</evidence>
<evidence type="ECO:0000256" key="4">
    <source>
        <dbReference type="HAMAP-Rule" id="MF_00171"/>
    </source>
</evidence>
<organism evidence="9 10">
    <name type="scientific">Staphylococcus epidermidis</name>
    <dbReference type="NCBI Taxonomy" id="1282"/>
    <lineage>
        <taxon>Bacteria</taxon>
        <taxon>Bacillati</taxon>
        <taxon>Bacillota</taxon>
        <taxon>Bacilli</taxon>
        <taxon>Bacillales</taxon>
        <taxon>Staphylococcaceae</taxon>
        <taxon>Staphylococcus</taxon>
    </lineage>
</organism>
<dbReference type="RefSeq" id="WP_002456990.1">
    <property type="nucleotide sequence ID" value="NZ_AP019721.1"/>
</dbReference>
<dbReference type="PIRSF" id="PIRSF001430">
    <property type="entry name" value="tRNA_psdUrid_synth"/>
    <property type="match status" value="1"/>
</dbReference>
<feature type="active site" description="Nucleophile" evidence="4 5">
    <location>
        <position position="51"/>
    </location>
</feature>
<accession>A0A2T4LKL0</accession>
<dbReference type="EC" id="5.4.99.12" evidence="4"/>
<dbReference type="Pfam" id="PF01416">
    <property type="entry name" value="PseudoU_synth_1"/>
    <property type="match status" value="2"/>
</dbReference>
<dbReference type="Gene3D" id="3.30.70.580">
    <property type="entry name" value="Pseudouridine synthase I, catalytic domain, N-terminal subdomain"/>
    <property type="match status" value="1"/>
</dbReference>